<dbReference type="InterPro" id="IPR010998">
    <property type="entry name" value="Integrase_recombinase_N"/>
</dbReference>
<dbReference type="Gene3D" id="1.10.443.10">
    <property type="entry name" value="Intergrase catalytic core"/>
    <property type="match status" value="1"/>
</dbReference>
<evidence type="ECO:0000256" key="1">
    <source>
        <dbReference type="ARBA" id="ARBA00022908"/>
    </source>
</evidence>
<reference evidence="5 6" key="1">
    <citation type="submission" date="2016-05" db="EMBL/GenBank/DDBJ databases">
        <title>Complete Genome and Methylome Analysis of Psychrotrophic Bacterial Isolates from Antarctic Lake Untersee.</title>
        <authorList>
            <person name="Fomenkov A."/>
            <person name="Akimov V.N."/>
            <person name="Vasilyeva L.V."/>
            <person name="Andersen D."/>
            <person name="Vincze T."/>
            <person name="Roberts R.J."/>
        </authorList>
    </citation>
    <scope>NUCLEOTIDE SEQUENCE [LARGE SCALE GENOMIC DNA]</scope>
    <source>
        <strain evidence="5 6">U14-5</strain>
    </source>
</reference>
<dbReference type="KEGG" id="rgi:RGI145_12470"/>
<organism evidence="5 6">
    <name type="scientific">Roseomonas gilardii</name>
    <dbReference type="NCBI Taxonomy" id="257708"/>
    <lineage>
        <taxon>Bacteria</taxon>
        <taxon>Pseudomonadati</taxon>
        <taxon>Pseudomonadota</taxon>
        <taxon>Alphaproteobacteria</taxon>
        <taxon>Acetobacterales</taxon>
        <taxon>Roseomonadaceae</taxon>
        <taxon>Roseomonas</taxon>
    </lineage>
</organism>
<keyword evidence="2" id="KW-0238">DNA-binding</keyword>
<proteinExistence type="predicted"/>
<evidence type="ECO:0000256" key="2">
    <source>
        <dbReference type="ARBA" id="ARBA00023125"/>
    </source>
</evidence>
<dbReference type="SUPFAM" id="SSF56349">
    <property type="entry name" value="DNA breaking-rejoining enzymes"/>
    <property type="match status" value="1"/>
</dbReference>
<dbReference type="GO" id="GO:0015074">
    <property type="term" value="P:DNA integration"/>
    <property type="evidence" value="ECO:0007669"/>
    <property type="project" value="UniProtKB-KW"/>
</dbReference>
<dbReference type="Pfam" id="PF00589">
    <property type="entry name" value="Phage_integrase"/>
    <property type="match status" value="1"/>
</dbReference>
<keyword evidence="1" id="KW-0229">DNA integration</keyword>
<sequence length="294" mass="32951">MGEVLEAYRLDKEGKVASQTIVYSCRQLAGVLGDLPVNLLNKERVRFYMRERRKMGRGGAPAKHRKTPALLSNGTLIRELVTLRAALRWAVEDKMIPEAPHIEVPSAPPPRDRWLTREEADRLMRHCEQPHIKLFVALALYTAARHGALTELRWDQVQLGAGLIALGRGVGNKRRAVVPIARTLRPLLEEAWAEREAARRAGHHAPEFVLEWRGERIGSLKKAFQSAARKADLTGVTPHVLRHTAATWMAQAGRSFEEIAAFLGNSVAMVEKIYAHHHPDHLRAAAHALDGHRD</sequence>
<dbReference type="AlphaFoldDB" id="A0A1L7AG80"/>
<dbReference type="Proteomes" id="UP000185494">
    <property type="component" value="Chromosome 1"/>
</dbReference>
<dbReference type="EMBL" id="CP015583">
    <property type="protein sequence ID" value="APT57807.1"/>
    <property type="molecule type" value="Genomic_DNA"/>
</dbReference>
<dbReference type="PROSITE" id="PS51898">
    <property type="entry name" value="TYR_RECOMBINASE"/>
    <property type="match status" value="1"/>
</dbReference>
<gene>
    <name evidence="5" type="ORF">RGI145_12470</name>
</gene>
<dbReference type="GO" id="GO:0003677">
    <property type="term" value="F:DNA binding"/>
    <property type="evidence" value="ECO:0007669"/>
    <property type="project" value="UniProtKB-KW"/>
</dbReference>
<dbReference type="PANTHER" id="PTHR30349:SF88">
    <property type="entry name" value="BLL1584 PROTEIN"/>
    <property type="match status" value="1"/>
</dbReference>
<keyword evidence="3" id="KW-0233">DNA recombination</keyword>
<dbReference type="PANTHER" id="PTHR30349">
    <property type="entry name" value="PHAGE INTEGRASE-RELATED"/>
    <property type="match status" value="1"/>
</dbReference>
<evidence type="ECO:0000256" key="3">
    <source>
        <dbReference type="ARBA" id="ARBA00023172"/>
    </source>
</evidence>
<dbReference type="GO" id="GO:0006310">
    <property type="term" value="P:DNA recombination"/>
    <property type="evidence" value="ECO:0007669"/>
    <property type="project" value="UniProtKB-KW"/>
</dbReference>
<dbReference type="InterPro" id="IPR013762">
    <property type="entry name" value="Integrase-like_cat_sf"/>
</dbReference>
<evidence type="ECO:0000259" key="4">
    <source>
        <dbReference type="PROSITE" id="PS51898"/>
    </source>
</evidence>
<dbReference type="InterPro" id="IPR050090">
    <property type="entry name" value="Tyrosine_recombinase_XerCD"/>
</dbReference>
<feature type="domain" description="Tyr recombinase" evidence="4">
    <location>
        <begin position="110"/>
        <end position="287"/>
    </location>
</feature>
<evidence type="ECO:0000313" key="5">
    <source>
        <dbReference type="EMBL" id="APT57807.1"/>
    </source>
</evidence>
<protein>
    <recommendedName>
        <fullName evidence="4">Tyr recombinase domain-containing protein</fullName>
    </recommendedName>
</protein>
<name>A0A1L7AG80_9PROT</name>
<dbReference type="InterPro" id="IPR002104">
    <property type="entry name" value="Integrase_catalytic"/>
</dbReference>
<evidence type="ECO:0000313" key="6">
    <source>
        <dbReference type="Proteomes" id="UP000185494"/>
    </source>
</evidence>
<dbReference type="InterPro" id="IPR011010">
    <property type="entry name" value="DNA_brk_join_enz"/>
</dbReference>
<dbReference type="Gene3D" id="1.10.150.130">
    <property type="match status" value="1"/>
</dbReference>
<dbReference type="CDD" id="cd00796">
    <property type="entry name" value="INT_Rci_Hp1_C"/>
    <property type="match status" value="1"/>
</dbReference>
<accession>A0A1L7AG80</accession>
<dbReference type="STRING" id="257708.RGI145_12470"/>